<dbReference type="Pfam" id="PF21672">
    <property type="entry name" value="COMM_HN"/>
    <property type="match status" value="1"/>
</dbReference>
<dbReference type="PANTHER" id="PTHR12333:SF0">
    <property type="entry name" value="COMM DOMAIN-CONTAINING PROTEIN 10"/>
    <property type="match status" value="1"/>
</dbReference>
<dbReference type="CDD" id="cd04758">
    <property type="entry name" value="Commd10"/>
    <property type="match status" value="1"/>
</dbReference>
<evidence type="ECO:0000313" key="4">
    <source>
        <dbReference type="Proteomes" id="UP000749559"/>
    </source>
</evidence>
<evidence type="ECO:0000313" key="3">
    <source>
        <dbReference type="EMBL" id="CAH1797151.1"/>
    </source>
</evidence>
<dbReference type="InterPro" id="IPR037361">
    <property type="entry name" value="COMMD10"/>
</dbReference>
<reference evidence="3" key="1">
    <citation type="submission" date="2022-03" db="EMBL/GenBank/DDBJ databases">
        <authorList>
            <person name="Martin C."/>
        </authorList>
    </citation>
    <scope>NUCLEOTIDE SEQUENCE</scope>
</reference>
<feature type="domain" description="COMM" evidence="2">
    <location>
        <begin position="129"/>
        <end position="199"/>
    </location>
</feature>
<protein>
    <recommendedName>
        <fullName evidence="2">COMM domain-containing protein</fullName>
    </recommendedName>
</protein>
<dbReference type="Proteomes" id="UP000749559">
    <property type="component" value="Unassembled WGS sequence"/>
</dbReference>
<evidence type="ECO:0000256" key="1">
    <source>
        <dbReference type="SAM" id="MobiDB-lite"/>
    </source>
</evidence>
<dbReference type="InterPro" id="IPR017920">
    <property type="entry name" value="COMM"/>
</dbReference>
<accession>A0A8S4PTI5</accession>
<evidence type="ECO:0000259" key="2">
    <source>
        <dbReference type="PROSITE" id="PS51269"/>
    </source>
</evidence>
<dbReference type="Pfam" id="PF07258">
    <property type="entry name" value="COMM_domain"/>
    <property type="match status" value="1"/>
</dbReference>
<dbReference type="AlphaFoldDB" id="A0A8S4PTI5"/>
<dbReference type="EMBL" id="CAIIXF020000010">
    <property type="protein sequence ID" value="CAH1797151.1"/>
    <property type="molecule type" value="Genomic_DNA"/>
</dbReference>
<organism evidence="3 4">
    <name type="scientific">Owenia fusiformis</name>
    <name type="common">Polychaete worm</name>
    <dbReference type="NCBI Taxonomy" id="6347"/>
    <lineage>
        <taxon>Eukaryota</taxon>
        <taxon>Metazoa</taxon>
        <taxon>Spiralia</taxon>
        <taxon>Lophotrochozoa</taxon>
        <taxon>Annelida</taxon>
        <taxon>Polychaeta</taxon>
        <taxon>Sedentaria</taxon>
        <taxon>Canalipalpata</taxon>
        <taxon>Sabellida</taxon>
        <taxon>Oweniida</taxon>
        <taxon>Oweniidae</taxon>
        <taxon>Owenia</taxon>
    </lineage>
</organism>
<sequence length="199" mass="23245">MSLMFTITPSIKKAVVCINELPESKFPLVLSRIIQKLHLKDERPFTEDEEEKLQKTLELQEADLELVIHTCEFFLHQAAYHSAKPQVLRQQLQQLQLDDNKVDAIVNTWTGDARNVVEKLRSRTLSAKKLEDVNWRLNLQMGQRDKSKSRQPNAMLELGINNDNDEKDKEKIRLEFTHDQLYAFYNQLQTIQNQIDGLS</sequence>
<feature type="region of interest" description="Disordered" evidence="1">
    <location>
        <begin position="142"/>
        <end position="162"/>
    </location>
</feature>
<gene>
    <name evidence="3" type="ORF">OFUS_LOCUS21486</name>
</gene>
<comment type="caution">
    <text evidence="3">The sequence shown here is derived from an EMBL/GenBank/DDBJ whole genome shotgun (WGS) entry which is preliminary data.</text>
</comment>
<proteinExistence type="predicted"/>
<dbReference type="OrthoDB" id="77522at2759"/>
<dbReference type="PROSITE" id="PS51269">
    <property type="entry name" value="COMM"/>
    <property type="match status" value="1"/>
</dbReference>
<name>A0A8S4PTI5_OWEFU</name>
<dbReference type="PANTHER" id="PTHR12333">
    <property type="entry name" value="COMM DOMAIN CONTAINING PROTEIN 10"/>
    <property type="match status" value="1"/>
</dbReference>
<keyword evidence="4" id="KW-1185">Reference proteome</keyword>